<evidence type="ECO:0000313" key="2">
    <source>
        <dbReference type="EMBL" id="MBB5139977.1"/>
    </source>
</evidence>
<protein>
    <submittedName>
        <fullName evidence="2">Uncharacterized protein</fullName>
    </submittedName>
</protein>
<feature type="region of interest" description="Disordered" evidence="1">
    <location>
        <begin position="231"/>
        <end position="278"/>
    </location>
</feature>
<evidence type="ECO:0000256" key="1">
    <source>
        <dbReference type="SAM" id="MobiDB-lite"/>
    </source>
</evidence>
<feature type="compositionally biased region" description="Basic and acidic residues" evidence="1">
    <location>
        <begin position="92"/>
        <end position="110"/>
    </location>
</feature>
<organism evidence="2 3">
    <name type="scientific">Thermocatellispora tengchongensis</name>
    <dbReference type="NCBI Taxonomy" id="1073253"/>
    <lineage>
        <taxon>Bacteria</taxon>
        <taxon>Bacillati</taxon>
        <taxon>Actinomycetota</taxon>
        <taxon>Actinomycetes</taxon>
        <taxon>Streptosporangiales</taxon>
        <taxon>Streptosporangiaceae</taxon>
        <taxon>Thermocatellispora</taxon>
    </lineage>
</organism>
<feature type="region of interest" description="Disordered" evidence="1">
    <location>
        <begin position="25"/>
        <end position="79"/>
    </location>
</feature>
<dbReference type="InterPro" id="IPR055663">
    <property type="entry name" value="DUF7239"/>
</dbReference>
<comment type="caution">
    <text evidence="2">The sequence shown here is derived from an EMBL/GenBank/DDBJ whole genome shotgun (WGS) entry which is preliminary data.</text>
</comment>
<dbReference type="Pfam" id="PF23886">
    <property type="entry name" value="DUF7239"/>
    <property type="match status" value="1"/>
</dbReference>
<feature type="region of interest" description="Disordered" evidence="1">
    <location>
        <begin position="140"/>
        <end position="171"/>
    </location>
</feature>
<gene>
    <name evidence="2" type="ORF">HNP84_009742</name>
</gene>
<evidence type="ECO:0000313" key="3">
    <source>
        <dbReference type="Proteomes" id="UP000578449"/>
    </source>
</evidence>
<accession>A0A840PS78</accession>
<feature type="region of interest" description="Disordered" evidence="1">
    <location>
        <begin position="92"/>
        <end position="123"/>
    </location>
</feature>
<keyword evidence="3" id="KW-1185">Reference proteome</keyword>
<proteinExistence type="predicted"/>
<reference evidence="2 3" key="1">
    <citation type="submission" date="2020-08" db="EMBL/GenBank/DDBJ databases">
        <title>Genomic Encyclopedia of Type Strains, Phase IV (KMG-IV): sequencing the most valuable type-strain genomes for metagenomic binning, comparative biology and taxonomic classification.</title>
        <authorList>
            <person name="Goeker M."/>
        </authorList>
    </citation>
    <scope>NUCLEOTIDE SEQUENCE [LARGE SCALE GENOMIC DNA]</scope>
    <source>
        <strain evidence="2 3">DSM 45615</strain>
    </source>
</reference>
<sequence length="278" mass="29908">MLENTLPTTPGALIGYRKDGVTPIYLIAGGAPDDESGEGQPQQEEQTPSAGAEVTPPEPPAGDDTAVNPDAKRVDQLPSWAQKLIKDTRAEAADYRSKLKDAQKAADDATAKQGPSQEEITEQVKTEFAQQIARAIGLAAEEEKPIDPQQVIETLTAERDTTAKERDAERERHRRALIELAVHRASQKVGADPDALIDSRSFLKSVRDMDPDAEDFSTALMETIQTAVENNPKFKAAAQAGPPARSGGEFTGGPGGRPASSEPSIDEFRARRKKRASS</sequence>
<feature type="compositionally biased region" description="Basic and acidic residues" evidence="1">
    <location>
        <begin position="156"/>
        <end position="171"/>
    </location>
</feature>
<feature type="compositionally biased region" description="Low complexity" evidence="1">
    <location>
        <begin position="38"/>
        <end position="49"/>
    </location>
</feature>
<dbReference type="Proteomes" id="UP000578449">
    <property type="component" value="Unassembled WGS sequence"/>
</dbReference>
<dbReference type="EMBL" id="JACHGN010000035">
    <property type="protein sequence ID" value="MBB5139977.1"/>
    <property type="molecule type" value="Genomic_DNA"/>
</dbReference>
<dbReference type="RefSeq" id="WP_185056786.1">
    <property type="nucleotide sequence ID" value="NZ_BAABIX010000005.1"/>
</dbReference>
<dbReference type="AlphaFoldDB" id="A0A840PS78"/>
<name>A0A840PS78_9ACTN</name>